<accession>A0A7J7JEF2</accession>
<dbReference type="OrthoDB" id="9986634at2759"/>
<gene>
    <name evidence="1" type="ORF">EB796_017465</name>
</gene>
<keyword evidence="2" id="KW-1185">Reference proteome</keyword>
<evidence type="ECO:0000313" key="1">
    <source>
        <dbReference type="EMBL" id="KAF6024213.1"/>
    </source>
</evidence>
<name>A0A7J7JEF2_BUGNE</name>
<organism evidence="1 2">
    <name type="scientific">Bugula neritina</name>
    <name type="common">Brown bryozoan</name>
    <name type="synonym">Sertularia neritina</name>
    <dbReference type="NCBI Taxonomy" id="10212"/>
    <lineage>
        <taxon>Eukaryota</taxon>
        <taxon>Metazoa</taxon>
        <taxon>Spiralia</taxon>
        <taxon>Lophotrochozoa</taxon>
        <taxon>Bryozoa</taxon>
        <taxon>Gymnolaemata</taxon>
        <taxon>Cheilostomatida</taxon>
        <taxon>Flustrina</taxon>
        <taxon>Buguloidea</taxon>
        <taxon>Bugulidae</taxon>
        <taxon>Bugula</taxon>
    </lineage>
</organism>
<dbReference type="Proteomes" id="UP000593567">
    <property type="component" value="Unassembled WGS sequence"/>
</dbReference>
<comment type="caution">
    <text evidence="1">The sequence shown here is derived from an EMBL/GenBank/DDBJ whole genome shotgun (WGS) entry which is preliminary data.</text>
</comment>
<reference evidence="1" key="1">
    <citation type="submission" date="2020-06" db="EMBL/GenBank/DDBJ databases">
        <title>Draft genome of Bugula neritina, a colonial animal packing powerful symbionts and potential medicines.</title>
        <authorList>
            <person name="Rayko M."/>
        </authorList>
    </citation>
    <scope>NUCLEOTIDE SEQUENCE [LARGE SCALE GENOMIC DNA]</scope>
    <source>
        <strain evidence="1">Kwan_BN1</strain>
    </source>
</reference>
<dbReference type="AlphaFoldDB" id="A0A7J7JEF2"/>
<evidence type="ECO:0000313" key="2">
    <source>
        <dbReference type="Proteomes" id="UP000593567"/>
    </source>
</evidence>
<protein>
    <submittedName>
        <fullName evidence="1">TTC23</fullName>
    </submittedName>
</protein>
<dbReference type="EMBL" id="VXIV02002605">
    <property type="protein sequence ID" value="KAF6024213.1"/>
    <property type="molecule type" value="Genomic_DNA"/>
</dbReference>
<proteinExistence type="predicted"/>
<sequence length="75" mass="8351">MAHLTYAMCLEVQTFLYGAKSRKVKETQQTIDVLMSDPQLAAKVSQGKIKELSARPRFNTIVKGQQNLGGFKGCF</sequence>